<dbReference type="PANTHER" id="PTHR22811">
    <property type="entry name" value="TRANSMEMBRANE EMP24 DOMAIN-CONTAINING PROTEIN"/>
    <property type="match status" value="1"/>
</dbReference>
<comment type="caution">
    <text evidence="9">The sequence shown here is derived from an EMBL/GenBank/DDBJ whole genome shotgun (WGS) entry which is preliminary data.</text>
</comment>
<keyword evidence="10" id="KW-1185">Reference proteome</keyword>
<keyword evidence="5" id="KW-1133">Transmembrane helix</keyword>
<organism evidence="9 10">
    <name type="scientific">Colletotrichum chrysophilum</name>
    <dbReference type="NCBI Taxonomy" id="1836956"/>
    <lineage>
        <taxon>Eukaryota</taxon>
        <taxon>Fungi</taxon>
        <taxon>Dikarya</taxon>
        <taxon>Ascomycota</taxon>
        <taxon>Pezizomycotina</taxon>
        <taxon>Sordariomycetes</taxon>
        <taxon>Hypocreomycetidae</taxon>
        <taxon>Glomerellales</taxon>
        <taxon>Glomerellaceae</taxon>
        <taxon>Colletotrichum</taxon>
        <taxon>Colletotrichum gloeosporioides species complex</taxon>
    </lineage>
</organism>
<sequence length="308" mass="34797">MPPLSAANFSNVAASTSRAPRLGLYCGYQQLADLALPVRDDISNSNAHPLEPRQKKKDNGRRARNREPTAPPRFDQSPVPSIRFAPSHKMRPFLPLLSMSAVAQALYFYIDGTSPKCFFEELPKDTLVVGHYTAEEWDDRINQWAKHDGLSIYISVDETFDNDHRVVSQRGSSSGRFTFTAADAGDHMLCFTPSSTSGRAGWLSQHSHNGGIRLTLDLAIGESSEIESSDKSKLEDIATRVKDLNNRLSDIRREQVFQREREAEFRDQSESTNARVIRWMLIQLVVLAVTCTWQLSHLRSFFIKQKLT</sequence>
<keyword evidence="9" id="KW-0675">Receptor</keyword>
<evidence type="ECO:0000259" key="8">
    <source>
        <dbReference type="PROSITE" id="PS50866"/>
    </source>
</evidence>
<evidence type="ECO:0000256" key="5">
    <source>
        <dbReference type="ARBA" id="ARBA00022989"/>
    </source>
</evidence>
<proteinExistence type="inferred from homology"/>
<evidence type="ECO:0000256" key="4">
    <source>
        <dbReference type="ARBA" id="ARBA00022729"/>
    </source>
</evidence>
<evidence type="ECO:0000256" key="2">
    <source>
        <dbReference type="ARBA" id="ARBA00007104"/>
    </source>
</evidence>
<dbReference type="GO" id="GO:0016020">
    <property type="term" value="C:membrane"/>
    <property type="evidence" value="ECO:0007669"/>
    <property type="project" value="UniProtKB-SubCell"/>
</dbReference>
<dbReference type="InterPro" id="IPR009038">
    <property type="entry name" value="GOLD_dom"/>
</dbReference>
<evidence type="ECO:0000256" key="1">
    <source>
        <dbReference type="ARBA" id="ARBA00004479"/>
    </source>
</evidence>
<dbReference type="InterPro" id="IPR015720">
    <property type="entry name" value="Emp24-like"/>
</dbReference>
<keyword evidence="6" id="KW-0472">Membrane</keyword>
<dbReference type="Pfam" id="PF01105">
    <property type="entry name" value="EMP24_GP25L"/>
    <property type="match status" value="1"/>
</dbReference>
<keyword evidence="3" id="KW-0812">Transmembrane</keyword>
<feature type="region of interest" description="Disordered" evidence="7">
    <location>
        <begin position="43"/>
        <end position="80"/>
    </location>
</feature>
<reference evidence="9" key="1">
    <citation type="submission" date="2023-01" db="EMBL/GenBank/DDBJ databases">
        <title>Colletotrichum chrysophilum M932 genome sequence.</title>
        <authorList>
            <person name="Baroncelli R."/>
        </authorList>
    </citation>
    <scope>NUCLEOTIDE SEQUENCE</scope>
    <source>
        <strain evidence="9">M932</strain>
    </source>
</reference>
<dbReference type="SMART" id="SM01190">
    <property type="entry name" value="EMP24_GP25L"/>
    <property type="match status" value="1"/>
</dbReference>
<protein>
    <submittedName>
        <fullName evidence="9">Endosomal cargo receptor</fullName>
    </submittedName>
</protein>
<gene>
    <name evidence="9" type="ORF">CCHR01_06482</name>
</gene>
<dbReference type="Proteomes" id="UP001243330">
    <property type="component" value="Unassembled WGS sequence"/>
</dbReference>
<evidence type="ECO:0000256" key="6">
    <source>
        <dbReference type="ARBA" id="ARBA00023136"/>
    </source>
</evidence>
<feature type="domain" description="GOLD" evidence="8">
    <location>
        <begin position="115"/>
        <end position="218"/>
    </location>
</feature>
<evidence type="ECO:0000313" key="10">
    <source>
        <dbReference type="Proteomes" id="UP001243330"/>
    </source>
</evidence>
<comment type="subcellular location">
    <subcellularLocation>
        <location evidence="1">Membrane</location>
        <topology evidence="1">Single-pass type I membrane protein</topology>
    </subcellularLocation>
</comment>
<keyword evidence="4" id="KW-0732">Signal</keyword>
<feature type="compositionally biased region" description="Basic residues" evidence="7">
    <location>
        <begin position="54"/>
        <end position="64"/>
    </location>
</feature>
<evidence type="ECO:0000313" key="9">
    <source>
        <dbReference type="EMBL" id="KAK1850915.1"/>
    </source>
</evidence>
<dbReference type="EMBL" id="JAQOWY010000108">
    <property type="protein sequence ID" value="KAK1850915.1"/>
    <property type="molecule type" value="Genomic_DNA"/>
</dbReference>
<name>A0AAD9AQQ1_9PEZI</name>
<evidence type="ECO:0000256" key="7">
    <source>
        <dbReference type="SAM" id="MobiDB-lite"/>
    </source>
</evidence>
<comment type="similarity">
    <text evidence="2">Belongs to the EMP24/GP25L family.</text>
</comment>
<dbReference type="PROSITE" id="PS50866">
    <property type="entry name" value="GOLD"/>
    <property type="match status" value="1"/>
</dbReference>
<accession>A0AAD9AQQ1</accession>
<evidence type="ECO:0000256" key="3">
    <source>
        <dbReference type="ARBA" id="ARBA00022692"/>
    </source>
</evidence>
<dbReference type="AlphaFoldDB" id="A0AAD9AQQ1"/>